<comment type="caution">
    <text evidence="2">The sequence shown here is derived from an EMBL/GenBank/DDBJ whole genome shotgun (WGS) entry which is preliminary data.</text>
</comment>
<reference evidence="2" key="2">
    <citation type="journal article" date="2021" name="Genome Biol. Evol.">
        <title>Developing a high-quality reference genome for a parasitic bivalve with doubly uniparental inheritance (Bivalvia: Unionida).</title>
        <authorList>
            <person name="Smith C.H."/>
        </authorList>
    </citation>
    <scope>NUCLEOTIDE SEQUENCE</scope>
    <source>
        <strain evidence="2">CHS0354</strain>
        <tissue evidence="2">Mantle</tissue>
    </source>
</reference>
<keyword evidence="3" id="KW-1185">Reference proteome</keyword>
<reference evidence="2" key="3">
    <citation type="submission" date="2023-05" db="EMBL/GenBank/DDBJ databases">
        <authorList>
            <person name="Smith C.H."/>
        </authorList>
    </citation>
    <scope>NUCLEOTIDE SEQUENCE</scope>
    <source>
        <strain evidence="2">CHS0354</strain>
        <tissue evidence="2">Mantle</tissue>
    </source>
</reference>
<feature type="signal peptide" evidence="1">
    <location>
        <begin position="1"/>
        <end position="20"/>
    </location>
</feature>
<dbReference type="Proteomes" id="UP001195483">
    <property type="component" value="Unassembled WGS sequence"/>
</dbReference>
<evidence type="ECO:0000313" key="2">
    <source>
        <dbReference type="EMBL" id="KAK3590532.1"/>
    </source>
</evidence>
<evidence type="ECO:0000256" key="1">
    <source>
        <dbReference type="SAM" id="SignalP"/>
    </source>
</evidence>
<feature type="chain" id="PRO_5042236694" evidence="1">
    <location>
        <begin position="21"/>
        <end position="163"/>
    </location>
</feature>
<dbReference type="AlphaFoldDB" id="A0AAE0SES3"/>
<proteinExistence type="predicted"/>
<evidence type="ECO:0000313" key="3">
    <source>
        <dbReference type="Proteomes" id="UP001195483"/>
    </source>
</evidence>
<keyword evidence="1" id="KW-0732">Signal</keyword>
<sequence length="163" mass="19270">MTSTLIRISVLMLVSSLCICYRGNDTVSNDACWYDHKCGKHGYYYSWCYIDKKRHWDYCCDDLCTYDANNLLRCTSGTLTVECGSSGTVTANGFQCKDWHSCGHHREYYYWCYTPTSWEYCCHPNERCRYISEWNGYYCNAAPYRYSDDFLVKCDNNVVRTRK</sequence>
<name>A0AAE0SES3_9BIVA</name>
<reference evidence="2" key="1">
    <citation type="journal article" date="2021" name="Genome Biol. Evol.">
        <title>A High-Quality Reference Genome for a Parasitic Bivalve with Doubly Uniparental Inheritance (Bivalvia: Unionida).</title>
        <authorList>
            <person name="Smith C.H."/>
        </authorList>
    </citation>
    <scope>NUCLEOTIDE SEQUENCE</scope>
    <source>
        <strain evidence="2">CHS0354</strain>
    </source>
</reference>
<protein>
    <submittedName>
        <fullName evidence="2">Uncharacterized protein</fullName>
    </submittedName>
</protein>
<accession>A0AAE0SES3</accession>
<dbReference type="EMBL" id="JAEAOA010000670">
    <property type="protein sequence ID" value="KAK3590532.1"/>
    <property type="molecule type" value="Genomic_DNA"/>
</dbReference>
<organism evidence="2 3">
    <name type="scientific">Potamilus streckersoni</name>
    <dbReference type="NCBI Taxonomy" id="2493646"/>
    <lineage>
        <taxon>Eukaryota</taxon>
        <taxon>Metazoa</taxon>
        <taxon>Spiralia</taxon>
        <taxon>Lophotrochozoa</taxon>
        <taxon>Mollusca</taxon>
        <taxon>Bivalvia</taxon>
        <taxon>Autobranchia</taxon>
        <taxon>Heteroconchia</taxon>
        <taxon>Palaeoheterodonta</taxon>
        <taxon>Unionida</taxon>
        <taxon>Unionoidea</taxon>
        <taxon>Unionidae</taxon>
        <taxon>Ambleminae</taxon>
        <taxon>Lampsilini</taxon>
        <taxon>Potamilus</taxon>
    </lineage>
</organism>
<gene>
    <name evidence="2" type="ORF">CHS0354_010636</name>
</gene>